<keyword evidence="3" id="KW-1185">Reference proteome</keyword>
<reference evidence="2 3" key="1">
    <citation type="submission" date="2017-02" db="EMBL/GenBank/DDBJ databases">
        <title>The complete genomic sequence of a novel cold adapted crude oil-degrading bacterium Planococcus qaidamina Y42.</title>
        <authorList>
            <person name="Yang R."/>
        </authorList>
    </citation>
    <scope>NUCLEOTIDE SEQUENCE [LARGE SCALE GENOMIC DNA]</scope>
    <source>
        <strain evidence="2 3">Y42</strain>
    </source>
</reference>
<accession>A0A1Q2KZB3</accession>
<gene>
    <name evidence="2" type="ORF">B0X71_10910</name>
</gene>
<name>A0A1Q2KZB3_9BACL</name>
<dbReference type="EMBL" id="CP019640">
    <property type="protein sequence ID" value="AQQ53531.1"/>
    <property type="molecule type" value="Genomic_DNA"/>
</dbReference>
<proteinExistence type="predicted"/>
<sequence>MLSVGILTMFALTACGEEAEPVGEPPIEEEPAEEAPLEEEGVEEEPAEEEIAEEEPVEEEPAEEVEEALNDQIPEGLEAEIIEEAIEADYEMLTAGEYGEEVLYVAGEVSEVENEQVGGATFTLETDEGPLVITNMSETEVAEGDHITTYGTYGGEDEASALPNIIATVITGVAEKDDVDTGS</sequence>
<dbReference type="AlphaFoldDB" id="A0A1Q2KZB3"/>
<evidence type="ECO:0000313" key="2">
    <source>
        <dbReference type="EMBL" id="AQQ53531.1"/>
    </source>
</evidence>
<feature type="compositionally biased region" description="Acidic residues" evidence="1">
    <location>
        <begin position="17"/>
        <end position="64"/>
    </location>
</feature>
<evidence type="ECO:0000313" key="3">
    <source>
        <dbReference type="Proteomes" id="UP000188184"/>
    </source>
</evidence>
<dbReference type="Proteomes" id="UP000188184">
    <property type="component" value="Chromosome"/>
</dbReference>
<feature type="region of interest" description="Disordered" evidence="1">
    <location>
        <begin position="16"/>
        <end position="64"/>
    </location>
</feature>
<evidence type="ECO:0000256" key="1">
    <source>
        <dbReference type="SAM" id="MobiDB-lite"/>
    </source>
</evidence>
<organism evidence="2 3">
    <name type="scientific">Planococcus lenghuensis</name>
    <dbReference type="NCBI Taxonomy" id="2213202"/>
    <lineage>
        <taxon>Bacteria</taxon>
        <taxon>Bacillati</taxon>
        <taxon>Bacillota</taxon>
        <taxon>Bacilli</taxon>
        <taxon>Bacillales</taxon>
        <taxon>Caryophanaceae</taxon>
        <taxon>Planococcus</taxon>
    </lineage>
</organism>
<dbReference type="KEGG" id="pmar:B0X71_10910"/>
<protein>
    <submittedName>
        <fullName evidence="2">Uncharacterized protein</fullName>
    </submittedName>
</protein>